<feature type="region of interest" description="Disordered" evidence="1">
    <location>
        <begin position="1"/>
        <end position="62"/>
    </location>
</feature>
<reference evidence="2 3" key="2">
    <citation type="journal article" date="2021" name="Curr. Genet.">
        <title>Genetic response to nitrogen starvation in the aggressive Eucalyptus foliar pathogen Teratosphaeria destructans.</title>
        <authorList>
            <person name="Havenga M."/>
            <person name="Wingfield B.D."/>
            <person name="Wingfield M.J."/>
            <person name="Dreyer L.L."/>
            <person name="Roets F."/>
            <person name="Aylward J."/>
        </authorList>
    </citation>
    <scope>NUCLEOTIDE SEQUENCE [LARGE SCALE GENOMIC DNA]</scope>
    <source>
        <strain evidence="2">CMW44962</strain>
    </source>
</reference>
<comment type="caution">
    <text evidence="2">The sequence shown here is derived from an EMBL/GenBank/DDBJ whole genome shotgun (WGS) entry which is preliminary data.</text>
</comment>
<evidence type="ECO:0000313" key="2">
    <source>
        <dbReference type="EMBL" id="KAH9822828.1"/>
    </source>
</evidence>
<organism evidence="2 3">
    <name type="scientific">Teratosphaeria destructans</name>
    <dbReference type="NCBI Taxonomy" id="418781"/>
    <lineage>
        <taxon>Eukaryota</taxon>
        <taxon>Fungi</taxon>
        <taxon>Dikarya</taxon>
        <taxon>Ascomycota</taxon>
        <taxon>Pezizomycotina</taxon>
        <taxon>Dothideomycetes</taxon>
        <taxon>Dothideomycetidae</taxon>
        <taxon>Mycosphaerellales</taxon>
        <taxon>Teratosphaeriaceae</taxon>
        <taxon>Teratosphaeria</taxon>
    </lineage>
</organism>
<keyword evidence="3" id="KW-1185">Reference proteome</keyword>
<sequence length="62" mass="6649">MAPRRSSTSITIDPRKVLGTAAQQAASSDSEREPTQHDRFDDGAATAPSTVEDPTEVNEHDP</sequence>
<protein>
    <submittedName>
        <fullName evidence="2">Uncharacterized protein</fullName>
    </submittedName>
</protein>
<dbReference type="Proteomes" id="UP001138500">
    <property type="component" value="Unassembled WGS sequence"/>
</dbReference>
<dbReference type="OrthoDB" id="10574453at2759"/>
<feature type="compositionally biased region" description="Basic and acidic residues" evidence="1">
    <location>
        <begin position="29"/>
        <end position="42"/>
    </location>
</feature>
<accession>A0A9W7SLT1</accession>
<reference evidence="2 3" key="1">
    <citation type="journal article" date="2018" name="IMA Fungus">
        <title>IMA Genome-F 10: Nine draft genome sequences of Claviceps purpurea s.lat., including C. arundinis, C. humidiphila, and C. cf. spartinae, pseudomolecules for the pitch canker pathogen Fusarium circinatum, draft genome of Davidsoniella eucalypti, Grosmannia galeiformis, Quambalaria eucalypti, and Teratosphaeria destructans.</title>
        <authorList>
            <person name="Wingfield B.D."/>
            <person name="Liu M."/>
            <person name="Nguyen H.D."/>
            <person name="Lane F.A."/>
            <person name="Morgan S.W."/>
            <person name="De Vos L."/>
            <person name="Wilken P.M."/>
            <person name="Duong T.A."/>
            <person name="Aylward J."/>
            <person name="Coetzee M.P."/>
            <person name="Dadej K."/>
            <person name="De Beer Z.W."/>
            <person name="Findlay W."/>
            <person name="Havenga M."/>
            <person name="Kolarik M."/>
            <person name="Menzies J.G."/>
            <person name="Naidoo K."/>
            <person name="Pochopski O."/>
            <person name="Shoukouhi P."/>
            <person name="Santana Q.C."/>
            <person name="Seifert K.A."/>
            <person name="Soal N."/>
            <person name="Steenkamp E.T."/>
            <person name="Tatham C.T."/>
            <person name="van der Nest M.A."/>
            <person name="Wingfield M.J."/>
        </authorList>
    </citation>
    <scope>NUCLEOTIDE SEQUENCE [LARGE SCALE GENOMIC DNA]</scope>
    <source>
        <strain evidence="2">CMW44962</strain>
    </source>
</reference>
<gene>
    <name evidence="2" type="ORF">Tdes44962_MAKER04661</name>
</gene>
<evidence type="ECO:0000256" key="1">
    <source>
        <dbReference type="SAM" id="MobiDB-lite"/>
    </source>
</evidence>
<dbReference type="AlphaFoldDB" id="A0A9W7SLT1"/>
<feature type="compositionally biased region" description="Polar residues" evidence="1">
    <location>
        <begin position="1"/>
        <end position="11"/>
    </location>
</feature>
<dbReference type="EMBL" id="RIBY02002201">
    <property type="protein sequence ID" value="KAH9822828.1"/>
    <property type="molecule type" value="Genomic_DNA"/>
</dbReference>
<evidence type="ECO:0000313" key="3">
    <source>
        <dbReference type="Proteomes" id="UP001138500"/>
    </source>
</evidence>
<name>A0A9W7SLT1_9PEZI</name>
<proteinExistence type="predicted"/>